<gene>
    <name evidence="11" type="ORF">SAMN04488056_103209</name>
</gene>
<dbReference type="SMART" id="SM00382">
    <property type="entry name" value="AAA"/>
    <property type="match status" value="1"/>
</dbReference>
<dbReference type="EMBL" id="FOVR01000003">
    <property type="protein sequence ID" value="SFO11570.1"/>
    <property type="molecule type" value="Genomic_DNA"/>
</dbReference>
<keyword evidence="2" id="KW-0067">ATP-binding</keyword>
<dbReference type="Gene3D" id="1.10.10.60">
    <property type="entry name" value="Homeodomain-like"/>
    <property type="match status" value="1"/>
</dbReference>
<dbReference type="AlphaFoldDB" id="A0A1I5EJK2"/>
<dbReference type="InterPro" id="IPR058031">
    <property type="entry name" value="AAA_lid_NorR"/>
</dbReference>
<dbReference type="GO" id="GO:0043565">
    <property type="term" value="F:sequence-specific DNA binding"/>
    <property type="evidence" value="ECO:0007669"/>
    <property type="project" value="InterPro"/>
</dbReference>
<evidence type="ECO:0000256" key="8">
    <source>
        <dbReference type="PROSITE-ProRule" id="PRU00169"/>
    </source>
</evidence>
<dbReference type="InterPro" id="IPR027417">
    <property type="entry name" value="P-loop_NTPase"/>
</dbReference>
<keyword evidence="12" id="KW-1185">Reference proteome</keyword>
<dbReference type="PROSITE" id="PS00688">
    <property type="entry name" value="SIGMA54_INTERACT_3"/>
    <property type="match status" value="1"/>
</dbReference>
<evidence type="ECO:0000256" key="2">
    <source>
        <dbReference type="ARBA" id="ARBA00022840"/>
    </source>
</evidence>
<dbReference type="SUPFAM" id="SSF52172">
    <property type="entry name" value="CheY-like"/>
    <property type="match status" value="1"/>
</dbReference>
<dbReference type="InterPro" id="IPR002078">
    <property type="entry name" value="Sigma_54_int"/>
</dbReference>
<dbReference type="InterPro" id="IPR003593">
    <property type="entry name" value="AAA+_ATPase"/>
</dbReference>
<sequence length="500" mass="55181">MSSGPADLNSVRIAVVSSDPAFRRMINDQLADLLEEKLKQPCDIQMFDDKAPSSFLMEPACALITFEDEEELKVLSRLASRHPNMLLLALSENGSVSRAVASMQAGAHDFIARPVSADVLSSRMSEMIAHHRPAPHGDILVSSHKSAPKGHAGTNASNGTETFDRAIDAEIMRDFEGFIGTSSAMQGVYDQIMRIAGSKAPVFITGESGTGKEVCAQALHARSSRNSGPFIAINCSAIPADLMESEVFGHMRGAFTGANDDRKGAAELADGGTLFLDEIGEMPLDLQAKLLRLIQTGTLRRVGGNEEISLNIRFVAATNRDPLEEVRAGRFREDLFYRMHVLPIHLPPLRDRTGDIVPLAKSFLQQYAREEGKGFHIFSTEAEYMLTAYRWPGNVRQLQNTIRRLTVMYDGAVVEPDHLPDLLRSDESFEHDLNQAISDLRQMGKAMSESIQPFWQQEKQIIEGALSYFDGNISRAAAALEISPSTIYRKRMSWAQKETA</sequence>
<dbReference type="PROSITE" id="PS50045">
    <property type="entry name" value="SIGMA54_INTERACT_4"/>
    <property type="match status" value="1"/>
</dbReference>
<keyword evidence="4" id="KW-0805">Transcription regulation</keyword>
<dbReference type="CDD" id="cd00009">
    <property type="entry name" value="AAA"/>
    <property type="match status" value="1"/>
</dbReference>
<evidence type="ECO:0000256" key="3">
    <source>
        <dbReference type="ARBA" id="ARBA00023012"/>
    </source>
</evidence>
<dbReference type="InterPro" id="IPR002197">
    <property type="entry name" value="HTH_Fis"/>
</dbReference>
<accession>A0A1I5EJK2</accession>
<dbReference type="Gene3D" id="1.10.8.60">
    <property type="match status" value="1"/>
</dbReference>
<feature type="domain" description="Response regulatory" evidence="10">
    <location>
        <begin position="12"/>
        <end position="128"/>
    </location>
</feature>
<dbReference type="PROSITE" id="PS50110">
    <property type="entry name" value="RESPONSE_REGULATORY"/>
    <property type="match status" value="1"/>
</dbReference>
<keyword evidence="1" id="KW-0547">Nucleotide-binding</keyword>
<dbReference type="GO" id="GO:0005524">
    <property type="term" value="F:ATP binding"/>
    <property type="evidence" value="ECO:0007669"/>
    <property type="project" value="UniProtKB-KW"/>
</dbReference>
<dbReference type="InterPro" id="IPR011006">
    <property type="entry name" value="CheY-like_superfamily"/>
</dbReference>
<dbReference type="SUPFAM" id="SSF46689">
    <property type="entry name" value="Homeodomain-like"/>
    <property type="match status" value="1"/>
</dbReference>
<dbReference type="GO" id="GO:0000160">
    <property type="term" value="P:phosphorelay signal transduction system"/>
    <property type="evidence" value="ECO:0007669"/>
    <property type="project" value="UniProtKB-KW"/>
</dbReference>
<dbReference type="FunFam" id="3.40.50.300:FF:000006">
    <property type="entry name" value="DNA-binding transcriptional regulator NtrC"/>
    <property type="match status" value="1"/>
</dbReference>
<evidence type="ECO:0000256" key="6">
    <source>
        <dbReference type="ARBA" id="ARBA00023159"/>
    </source>
</evidence>
<dbReference type="InterPro" id="IPR025944">
    <property type="entry name" value="Sigma_54_int_dom_CS"/>
</dbReference>
<keyword evidence="7" id="KW-0804">Transcription</keyword>
<dbReference type="Gene3D" id="3.40.50.300">
    <property type="entry name" value="P-loop containing nucleotide triphosphate hydrolases"/>
    <property type="match status" value="1"/>
</dbReference>
<keyword evidence="3" id="KW-0902">Two-component regulatory system</keyword>
<dbReference type="STRING" id="655353.SAMN04488056_103209"/>
<evidence type="ECO:0000256" key="7">
    <source>
        <dbReference type="ARBA" id="ARBA00023163"/>
    </source>
</evidence>
<feature type="domain" description="Sigma-54 factor interaction" evidence="9">
    <location>
        <begin position="178"/>
        <end position="407"/>
    </location>
</feature>
<dbReference type="PANTHER" id="PTHR32071:SF117">
    <property type="entry name" value="PTS-DEPENDENT DIHYDROXYACETONE KINASE OPERON REGULATORY PROTEIN-RELATED"/>
    <property type="match status" value="1"/>
</dbReference>
<proteinExistence type="predicted"/>
<evidence type="ECO:0000256" key="5">
    <source>
        <dbReference type="ARBA" id="ARBA00023125"/>
    </source>
</evidence>
<evidence type="ECO:0000259" key="10">
    <source>
        <dbReference type="PROSITE" id="PS50110"/>
    </source>
</evidence>
<dbReference type="FunFam" id="1.10.8.60:FF:000014">
    <property type="entry name" value="DNA-binding transcriptional regulator NtrC"/>
    <property type="match status" value="1"/>
</dbReference>
<organism evidence="11 12">
    <name type="scientific">Cohaesibacter marisflavi</name>
    <dbReference type="NCBI Taxonomy" id="655353"/>
    <lineage>
        <taxon>Bacteria</taxon>
        <taxon>Pseudomonadati</taxon>
        <taxon>Pseudomonadota</taxon>
        <taxon>Alphaproteobacteria</taxon>
        <taxon>Hyphomicrobiales</taxon>
        <taxon>Cohaesibacteraceae</taxon>
    </lineage>
</organism>
<dbReference type="RefSeq" id="WP_090070813.1">
    <property type="nucleotide sequence ID" value="NZ_FOVR01000003.1"/>
</dbReference>
<dbReference type="Pfam" id="PF02954">
    <property type="entry name" value="HTH_8"/>
    <property type="match status" value="1"/>
</dbReference>
<evidence type="ECO:0000256" key="1">
    <source>
        <dbReference type="ARBA" id="ARBA00022741"/>
    </source>
</evidence>
<name>A0A1I5EJK2_9HYPH</name>
<evidence type="ECO:0000259" key="9">
    <source>
        <dbReference type="PROSITE" id="PS50045"/>
    </source>
</evidence>
<protein>
    <submittedName>
        <fullName evidence="11">Two-component system, repressor protein LuxO</fullName>
    </submittedName>
</protein>
<dbReference type="PANTHER" id="PTHR32071">
    <property type="entry name" value="TRANSCRIPTIONAL REGULATORY PROTEIN"/>
    <property type="match status" value="1"/>
</dbReference>
<keyword evidence="5" id="KW-0238">DNA-binding</keyword>
<evidence type="ECO:0000313" key="12">
    <source>
        <dbReference type="Proteomes" id="UP000199236"/>
    </source>
</evidence>
<dbReference type="Proteomes" id="UP000199236">
    <property type="component" value="Unassembled WGS sequence"/>
</dbReference>
<dbReference type="GO" id="GO:0006355">
    <property type="term" value="P:regulation of DNA-templated transcription"/>
    <property type="evidence" value="ECO:0007669"/>
    <property type="project" value="InterPro"/>
</dbReference>
<comment type="caution">
    <text evidence="8">Lacks conserved residue(s) required for the propagation of feature annotation.</text>
</comment>
<reference evidence="11 12" key="1">
    <citation type="submission" date="2016-10" db="EMBL/GenBank/DDBJ databases">
        <authorList>
            <person name="de Groot N.N."/>
        </authorList>
    </citation>
    <scope>NUCLEOTIDE SEQUENCE [LARGE SCALE GENOMIC DNA]</scope>
    <source>
        <strain evidence="11 12">CGMCC 1.9157</strain>
    </source>
</reference>
<evidence type="ECO:0000313" key="11">
    <source>
        <dbReference type="EMBL" id="SFO11570.1"/>
    </source>
</evidence>
<evidence type="ECO:0000256" key="4">
    <source>
        <dbReference type="ARBA" id="ARBA00023015"/>
    </source>
</evidence>
<dbReference type="InterPro" id="IPR009057">
    <property type="entry name" value="Homeodomain-like_sf"/>
</dbReference>
<dbReference type="InterPro" id="IPR025943">
    <property type="entry name" value="Sigma_54_int_dom_ATP-bd_2"/>
</dbReference>
<dbReference type="Pfam" id="PF25601">
    <property type="entry name" value="AAA_lid_14"/>
    <property type="match status" value="1"/>
</dbReference>
<keyword evidence="6" id="KW-0010">Activator</keyword>
<dbReference type="Pfam" id="PF00158">
    <property type="entry name" value="Sigma54_activat"/>
    <property type="match status" value="1"/>
</dbReference>
<dbReference type="InterPro" id="IPR001789">
    <property type="entry name" value="Sig_transdc_resp-reg_receiver"/>
</dbReference>
<dbReference type="Gene3D" id="3.40.50.2300">
    <property type="match status" value="1"/>
</dbReference>
<dbReference type="SUPFAM" id="SSF52540">
    <property type="entry name" value="P-loop containing nucleoside triphosphate hydrolases"/>
    <property type="match status" value="1"/>
</dbReference>
<dbReference type="OrthoDB" id="9761019at2"/>
<dbReference type="PROSITE" id="PS00676">
    <property type="entry name" value="SIGMA54_INTERACT_2"/>
    <property type="match status" value="1"/>
</dbReference>